<gene>
    <name evidence="1" type="ORF">LOK49_LG03G01492</name>
</gene>
<evidence type="ECO:0000313" key="1">
    <source>
        <dbReference type="EMBL" id="KAI8022669.1"/>
    </source>
</evidence>
<sequence>MVAEVARERVRASPTSIAAADANLRSGYGTPPLPLPPLAIVKILQHILLDMPSLAFFTTYALLVLFWAEIYYQARVVSTDGLKPSFYTINAMVYVVQVLLCKPEEVKRIMGILNDKFVLLQILVFLKILNGMTHAILEVVMVELFKPPMIFIDM</sequence>
<evidence type="ECO:0000313" key="2">
    <source>
        <dbReference type="Proteomes" id="UP001060215"/>
    </source>
</evidence>
<reference evidence="1 2" key="1">
    <citation type="journal article" date="2022" name="Plant J.">
        <title>Chromosome-level genome of Camellia lanceoleosa provides a valuable resource for understanding genome evolution and self-incompatibility.</title>
        <authorList>
            <person name="Gong W."/>
            <person name="Xiao S."/>
            <person name="Wang L."/>
            <person name="Liao Z."/>
            <person name="Chang Y."/>
            <person name="Mo W."/>
            <person name="Hu G."/>
            <person name="Li W."/>
            <person name="Zhao G."/>
            <person name="Zhu H."/>
            <person name="Hu X."/>
            <person name="Ji K."/>
            <person name="Xiang X."/>
            <person name="Song Q."/>
            <person name="Yuan D."/>
            <person name="Jin S."/>
            <person name="Zhang L."/>
        </authorList>
    </citation>
    <scope>NUCLEOTIDE SEQUENCE [LARGE SCALE GENOMIC DNA]</scope>
    <source>
        <strain evidence="1">SQ_2022a</strain>
    </source>
</reference>
<dbReference type="Proteomes" id="UP001060215">
    <property type="component" value="Chromosome 6"/>
</dbReference>
<protein>
    <submittedName>
        <fullName evidence="1">Tobamovirus multiplication protein 3</fullName>
    </submittedName>
</protein>
<comment type="caution">
    <text evidence="1">The sequence shown here is derived from an EMBL/GenBank/DDBJ whole genome shotgun (WGS) entry which is preliminary data.</text>
</comment>
<accession>A0ACC0IBR9</accession>
<keyword evidence="2" id="KW-1185">Reference proteome</keyword>
<name>A0ACC0IBR9_9ERIC</name>
<dbReference type="EMBL" id="CM045763">
    <property type="protein sequence ID" value="KAI8022669.1"/>
    <property type="molecule type" value="Genomic_DNA"/>
</dbReference>
<proteinExistence type="predicted"/>
<organism evidence="1 2">
    <name type="scientific">Camellia lanceoleosa</name>
    <dbReference type="NCBI Taxonomy" id="1840588"/>
    <lineage>
        <taxon>Eukaryota</taxon>
        <taxon>Viridiplantae</taxon>
        <taxon>Streptophyta</taxon>
        <taxon>Embryophyta</taxon>
        <taxon>Tracheophyta</taxon>
        <taxon>Spermatophyta</taxon>
        <taxon>Magnoliopsida</taxon>
        <taxon>eudicotyledons</taxon>
        <taxon>Gunneridae</taxon>
        <taxon>Pentapetalae</taxon>
        <taxon>asterids</taxon>
        <taxon>Ericales</taxon>
        <taxon>Theaceae</taxon>
        <taxon>Camellia</taxon>
    </lineage>
</organism>